<protein>
    <submittedName>
        <fullName evidence="2">Uncharacterized protein LOC117644064</fullName>
    </submittedName>
</protein>
<sequence>MLDVLPGGETFTLTLESLGGAPSSSGQLLTTPPRAPSPVSFDIVDSDHTELCDGQLARDLTIVGYPPCESNGGPIETYAVTLTYTSEDREGQPQVSQRFNIQPVFFKRLRVTLVIKYLAAV</sequence>
<organism evidence="2">
    <name type="scientific">Thrips palmi</name>
    <name type="common">Melon thrips</name>
    <dbReference type="NCBI Taxonomy" id="161013"/>
    <lineage>
        <taxon>Eukaryota</taxon>
        <taxon>Metazoa</taxon>
        <taxon>Ecdysozoa</taxon>
        <taxon>Arthropoda</taxon>
        <taxon>Hexapoda</taxon>
        <taxon>Insecta</taxon>
        <taxon>Pterygota</taxon>
        <taxon>Neoptera</taxon>
        <taxon>Paraneoptera</taxon>
        <taxon>Thysanoptera</taxon>
        <taxon>Terebrantia</taxon>
        <taxon>Thripoidea</taxon>
        <taxon>Thripidae</taxon>
        <taxon>Thrips</taxon>
    </lineage>
</organism>
<evidence type="ECO:0000313" key="2">
    <source>
        <dbReference type="RefSeq" id="XP_034239141.1"/>
    </source>
</evidence>
<dbReference type="GeneID" id="117644064"/>
<accession>A0A6P8YQC2</accession>
<evidence type="ECO:0000313" key="1">
    <source>
        <dbReference type="Proteomes" id="UP000515158"/>
    </source>
</evidence>
<proteinExistence type="predicted"/>
<dbReference type="InParanoid" id="A0A6P8YQC2"/>
<name>A0A6P8YQC2_THRPL</name>
<dbReference type="Proteomes" id="UP000515158">
    <property type="component" value="Unplaced"/>
</dbReference>
<dbReference type="KEGG" id="tpal:117644064"/>
<keyword evidence="1" id="KW-1185">Reference proteome</keyword>
<gene>
    <name evidence="2" type="primary">LOC117644064</name>
</gene>
<dbReference type="AlphaFoldDB" id="A0A6P8YQC2"/>
<reference evidence="2" key="1">
    <citation type="submission" date="2025-08" db="UniProtKB">
        <authorList>
            <consortium name="RefSeq"/>
        </authorList>
    </citation>
    <scope>IDENTIFICATION</scope>
    <source>
        <tissue evidence="2">Total insect</tissue>
    </source>
</reference>
<dbReference type="RefSeq" id="XP_034239141.1">
    <property type="nucleotide sequence ID" value="XM_034383250.1"/>
</dbReference>